<evidence type="ECO:0000256" key="2">
    <source>
        <dbReference type="ARBA" id="ARBA00022793"/>
    </source>
</evidence>
<dbReference type="InterPro" id="IPR009006">
    <property type="entry name" value="Ala_racemase/Decarboxylase_C"/>
</dbReference>
<dbReference type="NCBIfam" id="TIGR01048">
    <property type="entry name" value="lysA"/>
    <property type="match status" value="1"/>
</dbReference>
<evidence type="ECO:0000256" key="1">
    <source>
        <dbReference type="ARBA" id="ARBA00001933"/>
    </source>
</evidence>
<dbReference type="PANTHER" id="PTHR43727:SF2">
    <property type="entry name" value="GROUP IV DECARBOXYLASE"/>
    <property type="match status" value="1"/>
</dbReference>
<keyword evidence="4 5" id="KW-0456">Lyase</keyword>
<comment type="similarity">
    <text evidence="5">Belongs to the Orn/Lys/Arg decarboxylase class-II family. LysA subfamily.</text>
</comment>
<comment type="function">
    <text evidence="5">Specifically catalyzes the decarboxylation of meso-diaminopimelate (meso-DAP) to L-lysine.</text>
</comment>
<dbReference type="Gene3D" id="3.20.20.10">
    <property type="entry name" value="Alanine racemase"/>
    <property type="match status" value="1"/>
</dbReference>
<dbReference type="PRINTS" id="PR01179">
    <property type="entry name" value="ODADCRBXLASE"/>
</dbReference>
<gene>
    <name evidence="5" type="primary">lysA</name>
    <name evidence="11" type="ORF">Theth_1940</name>
</gene>
<dbReference type="InterPro" id="IPR002986">
    <property type="entry name" value="DAP_deCOOHase_LysA"/>
</dbReference>
<dbReference type="STRING" id="688269.Theth_1940"/>
<keyword evidence="3 5" id="KW-0663">Pyridoxal phosphate</keyword>
<dbReference type="PRINTS" id="PR01181">
    <property type="entry name" value="DAPDCRBXLASE"/>
</dbReference>
<dbReference type="EMBL" id="CP002351">
    <property type="protein sequence ID" value="AEH51981.1"/>
    <property type="molecule type" value="Genomic_DNA"/>
</dbReference>
<dbReference type="UniPathway" id="UPA00034">
    <property type="reaction ID" value="UER00027"/>
</dbReference>
<evidence type="ECO:0000313" key="12">
    <source>
        <dbReference type="Proteomes" id="UP000006804"/>
    </source>
</evidence>
<dbReference type="HOGENOM" id="CLU_026444_0_0_0"/>
<dbReference type="AlphaFoldDB" id="F7YWK0"/>
<feature type="binding site" evidence="5">
    <location>
        <position position="230"/>
    </location>
    <ligand>
        <name>pyridoxal 5'-phosphate</name>
        <dbReference type="ChEBI" id="CHEBI:597326"/>
    </ligand>
</feature>
<organism evidence="11 12">
    <name type="scientific">Pseudothermotoga thermarum DSM 5069</name>
    <dbReference type="NCBI Taxonomy" id="688269"/>
    <lineage>
        <taxon>Bacteria</taxon>
        <taxon>Thermotogati</taxon>
        <taxon>Thermotogota</taxon>
        <taxon>Thermotogae</taxon>
        <taxon>Thermotogales</taxon>
        <taxon>Thermotogaceae</taxon>
        <taxon>Pseudothermotoga</taxon>
    </lineage>
</organism>
<evidence type="ECO:0000256" key="8">
    <source>
        <dbReference type="RuleBase" id="RU003738"/>
    </source>
</evidence>
<name>F7YWK0_9THEM</name>
<evidence type="ECO:0000256" key="7">
    <source>
        <dbReference type="PIRSR" id="PIRSR600183-50"/>
    </source>
</evidence>
<keyword evidence="2 5" id="KW-0210">Decarboxylase</keyword>
<dbReference type="GO" id="GO:0030170">
    <property type="term" value="F:pyridoxal phosphate binding"/>
    <property type="evidence" value="ECO:0007669"/>
    <property type="project" value="UniProtKB-UniRule"/>
</dbReference>
<comment type="subunit">
    <text evidence="5">Homodimer.</text>
</comment>
<feature type="binding site" evidence="5">
    <location>
        <position position="307"/>
    </location>
    <ligand>
        <name>substrate</name>
    </ligand>
</feature>
<feature type="binding site" evidence="5">
    <location>
        <position position="363"/>
    </location>
    <ligand>
        <name>pyridoxal 5'-phosphate</name>
        <dbReference type="ChEBI" id="CHEBI:597326"/>
    </ligand>
</feature>
<dbReference type="InterPro" id="IPR022643">
    <property type="entry name" value="De-COase2_C"/>
</dbReference>
<comment type="pathway">
    <text evidence="5 8">Amino-acid biosynthesis; L-lysine biosynthesis via DAP pathway; L-lysine from DL-2,6-diaminopimelate: step 1/1.</text>
</comment>
<proteinExistence type="inferred from homology"/>
<feature type="binding site" evidence="5">
    <location>
        <position position="363"/>
    </location>
    <ligand>
        <name>substrate</name>
    </ligand>
</feature>
<accession>F7YWK0</accession>
<feature type="binding site" evidence="5">
    <location>
        <begin position="264"/>
        <end position="267"/>
    </location>
    <ligand>
        <name>pyridoxal 5'-phosphate</name>
        <dbReference type="ChEBI" id="CHEBI:597326"/>
    </ligand>
</feature>
<dbReference type="InterPro" id="IPR022644">
    <property type="entry name" value="De-COase2_N"/>
</dbReference>
<evidence type="ECO:0000256" key="3">
    <source>
        <dbReference type="ARBA" id="ARBA00022898"/>
    </source>
</evidence>
<feature type="binding site" evidence="5">
    <location>
        <position position="335"/>
    </location>
    <ligand>
        <name>substrate</name>
    </ligand>
</feature>
<evidence type="ECO:0000256" key="4">
    <source>
        <dbReference type="ARBA" id="ARBA00023239"/>
    </source>
</evidence>
<dbReference type="Pfam" id="PF02784">
    <property type="entry name" value="Orn_Arg_deC_N"/>
    <property type="match status" value="1"/>
</dbReference>
<dbReference type="FunFam" id="3.20.20.10:FF:000003">
    <property type="entry name" value="Diaminopimelate decarboxylase"/>
    <property type="match status" value="1"/>
</dbReference>
<dbReference type="GO" id="GO:0009089">
    <property type="term" value="P:lysine biosynthetic process via diaminopimelate"/>
    <property type="evidence" value="ECO:0007669"/>
    <property type="project" value="UniProtKB-UniRule"/>
</dbReference>
<dbReference type="EC" id="4.1.1.20" evidence="5 6"/>
<protein>
    <recommendedName>
        <fullName evidence="5 6">Diaminopimelate decarboxylase</fullName>
        <shortName evidence="5">DAP decarboxylase</shortName>
        <shortName evidence="5">DAPDC</shortName>
        <ecNumber evidence="5 6">4.1.1.20</ecNumber>
    </recommendedName>
</protein>
<feature type="modified residue" description="N6-(pyridoxal phosphate)lysine" evidence="5 7">
    <location>
        <position position="57"/>
    </location>
</feature>
<reference evidence="11 12" key="1">
    <citation type="submission" date="2010-11" db="EMBL/GenBank/DDBJ databases">
        <title>The complete genome of Thermotoga thermarum DSM 5069.</title>
        <authorList>
            <consortium name="US DOE Joint Genome Institute (JGI-PGF)"/>
            <person name="Lucas S."/>
            <person name="Copeland A."/>
            <person name="Lapidus A."/>
            <person name="Bruce D."/>
            <person name="Goodwin L."/>
            <person name="Pitluck S."/>
            <person name="Kyrpides N."/>
            <person name="Mavromatis K."/>
            <person name="Ivanova N."/>
            <person name="Zeytun A."/>
            <person name="Brettin T."/>
            <person name="Detter J.C."/>
            <person name="Tapia R."/>
            <person name="Han C."/>
            <person name="Land M."/>
            <person name="Hauser L."/>
            <person name="Markowitz V."/>
            <person name="Cheng J.-F."/>
            <person name="Hugenholtz P."/>
            <person name="Woyke T."/>
            <person name="Wu D."/>
            <person name="Spring S."/>
            <person name="Schroeder M."/>
            <person name="Brambilla E."/>
            <person name="Klenk H.-P."/>
            <person name="Eisen J.A."/>
        </authorList>
    </citation>
    <scope>NUCLEOTIDE SEQUENCE [LARGE SCALE GENOMIC DNA]</scope>
    <source>
        <strain evidence="11 12">DSM 5069</strain>
    </source>
</reference>
<dbReference type="PANTHER" id="PTHR43727">
    <property type="entry name" value="DIAMINOPIMELATE DECARBOXYLASE"/>
    <property type="match status" value="1"/>
</dbReference>
<dbReference type="Pfam" id="PF00278">
    <property type="entry name" value="Orn_DAP_Arg_deC"/>
    <property type="match status" value="1"/>
</dbReference>
<dbReference type="CDD" id="cd06828">
    <property type="entry name" value="PLPDE_III_DapDC"/>
    <property type="match status" value="1"/>
</dbReference>
<evidence type="ECO:0000256" key="6">
    <source>
        <dbReference type="NCBIfam" id="TIGR01048"/>
    </source>
</evidence>
<dbReference type="KEGG" id="tta:Theth_1940"/>
<comment type="catalytic activity">
    <reaction evidence="5 8">
        <text>meso-2,6-diaminopimelate + H(+) = L-lysine + CO2</text>
        <dbReference type="Rhea" id="RHEA:15101"/>
        <dbReference type="ChEBI" id="CHEBI:15378"/>
        <dbReference type="ChEBI" id="CHEBI:16526"/>
        <dbReference type="ChEBI" id="CHEBI:32551"/>
        <dbReference type="ChEBI" id="CHEBI:57791"/>
        <dbReference type="EC" id="4.1.1.20"/>
    </reaction>
</comment>
<evidence type="ECO:0000259" key="9">
    <source>
        <dbReference type="Pfam" id="PF00278"/>
    </source>
</evidence>
<dbReference type="Proteomes" id="UP000006804">
    <property type="component" value="Chromosome"/>
</dbReference>
<feature type="domain" description="Orn/DAP/Arg decarboxylase 2 N-terminal" evidence="10">
    <location>
        <begin position="33"/>
        <end position="271"/>
    </location>
</feature>
<keyword evidence="12" id="KW-1185">Reference proteome</keyword>
<dbReference type="Gene3D" id="2.40.37.10">
    <property type="entry name" value="Lyase, Ornithine Decarboxylase, Chain A, domain 1"/>
    <property type="match status" value="1"/>
</dbReference>
<feature type="active site" description="Proton donor" evidence="7">
    <location>
        <position position="334"/>
    </location>
</feature>
<dbReference type="eggNOG" id="COG0019">
    <property type="taxonomic scope" value="Bacteria"/>
</dbReference>
<sequence length="391" mass="43827">MHLRLRGEKVEKEVLKQAAEKFGTPIYVYSLPKILSQIELVKSTLEGVNYSLAFAMKANFNQDLLKLFHSLGLMIDCVSIGEYLRARKVGFSPSKIIVNGNCKKREELKLYVDEGIFSINLDSYEELIRLEALANKPVNVCIRVNPDVDAKTDPHIATGLKEHQFGVDYDTAARMIERISKNGNIKLIGLHCHIGSQIVEVEPYEEALNSLKDFVRQMNLNIQVLNIGGGWGIDYGDGKSLNLKDYKKRIVPLLKDFNVKIVLELGRFIVGPAGYLVARVEYVKKTNSKIFVIVDTGMTHLIRPALYGAKHRIIPLYDTLDREETVADVVGPACESSDVIRKTITLPLPREGDLIAIGETGAYGYAMASDYNLIPKPLEIIWDGKMLFRSS</sequence>
<dbReference type="SUPFAM" id="SSF50621">
    <property type="entry name" value="Alanine racemase C-terminal domain-like"/>
    <property type="match status" value="1"/>
</dbReference>
<feature type="domain" description="Orn/DAP/Arg decarboxylase 2 C-terminal" evidence="9">
    <location>
        <begin position="27"/>
        <end position="361"/>
    </location>
</feature>
<comment type="cofactor">
    <cofactor evidence="1 5 7 8">
        <name>pyridoxal 5'-phosphate</name>
        <dbReference type="ChEBI" id="CHEBI:597326"/>
    </cofactor>
</comment>
<dbReference type="GO" id="GO:0008836">
    <property type="term" value="F:diaminopimelate decarboxylase activity"/>
    <property type="evidence" value="ECO:0007669"/>
    <property type="project" value="UniProtKB-UniRule"/>
</dbReference>
<evidence type="ECO:0000313" key="11">
    <source>
        <dbReference type="EMBL" id="AEH51981.1"/>
    </source>
</evidence>
<keyword evidence="5 8" id="KW-0457">Lysine biosynthesis</keyword>
<dbReference type="PATRIC" id="fig|688269.3.peg.2001"/>
<evidence type="ECO:0000256" key="5">
    <source>
        <dbReference type="HAMAP-Rule" id="MF_02120"/>
    </source>
</evidence>
<evidence type="ECO:0000259" key="10">
    <source>
        <dbReference type="Pfam" id="PF02784"/>
    </source>
</evidence>
<feature type="binding site" evidence="5">
    <location>
        <position position="267"/>
    </location>
    <ligand>
        <name>substrate</name>
    </ligand>
</feature>
<dbReference type="InterPro" id="IPR000183">
    <property type="entry name" value="Orn/DAP/Arg_de-COase"/>
</dbReference>
<feature type="binding site" evidence="5">
    <location>
        <position position="303"/>
    </location>
    <ligand>
        <name>substrate</name>
    </ligand>
</feature>
<dbReference type="InterPro" id="IPR029066">
    <property type="entry name" value="PLP-binding_barrel"/>
</dbReference>
<keyword evidence="5" id="KW-0028">Amino-acid biosynthesis</keyword>
<dbReference type="HAMAP" id="MF_02120">
    <property type="entry name" value="LysA"/>
    <property type="match status" value="1"/>
</dbReference>
<dbReference type="SUPFAM" id="SSF51419">
    <property type="entry name" value="PLP-binding barrel"/>
    <property type="match status" value="1"/>
</dbReference>